<keyword evidence="3" id="KW-1185">Reference proteome</keyword>
<gene>
    <name evidence="2" type="ORF">KIPB_010496</name>
</gene>
<feature type="region of interest" description="Disordered" evidence="1">
    <location>
        <begin position="204"/>
        <end position="223"/>
    </location>
</feature>
<sequence length="366" mass="40421">MGINAENEVDLVRRRKGVVTGLGTTPEQKAKEINVYLGLPMCKHAGKNGTGAIGYGFRLYDADNANVTHNKTTHDLGMKMPVLKIENDPQTLCFADITRSSNTEFEFEFQDGVRLRLPQAVYADVLREVRGRMVSSKPGQSENKKWVRLDEIAKSLIEEHNLFNCRIVDTFEGSPVDYRLSIRDGVYGQDALCRQLRAPPTPYSLPELATPTRQPSSPGVQVPRPTLPITYSEAVIDRVFALICQTVKENDIDLFWVGISNGVPSRWKKKYRFLCMTGIVPVTSDGPGTAVGILEDDLIRLCQKDETLSIENAIGGGSGSLIGGEQCVYMAYRVKQAGDYPPPVPDADMSALTRSLLQKVNIVAQD</sequence>
<dbReference type="Proteomes" id="UP000265618">
    <property type="component" value="Unassembled WGS sequence"/>
</dbReference>
<evidence type="ECO:0000313" key="3">
    <source>
        <dbReference type="Proteomes" id="UP000265618"/>
    </source>
</evidence>
<protein>
    <submittedName>
        <fullName evidence="2">Uncharacterized protein</fullName>
    </submittedName>
</protein>
<dbReference type="AlphaFoldDB" id="A0A391NYU4"/>
<organism evidence="2 3">
    <name type="scientific">Kipferlia bialata</name>
    <dbReference type="NCBI Taxonomy" id="797122"/>
    <lineage>
        <taxon>Eukaryota</taxon>
        <taxon>Metamonada</taxon>
        <taxon>Carpediemonas-like organisms</taxon>
        <taxon>Kipferlia</taxon>
    </lineage>
</organism>
<reference evidence="2 3" key="1">
    <citation type="journal article" date="2018" name="PLoS ONE">
        <title>The draft genome of Kipferlia bialata reveals reductive genome evolution in fornicate parasites.</title>
        <authorList>
            <person name="Tanifuji G."/>
            <person name="Takabayashi S."/>
            <person name="Kume K."/>
            <person name="Takagi M."/>
            <person name="Nakayama T."/>
            <person name="Kamikawa R."/>
            <person name="Inagaki Y."/>
            <person name="Hashimoto T."/>
        </authorList>
    </citation>
    <scope>NUCLEOTIDE SEQUENCE [LARGE SCALE GENOMIC DNA]</scope>
    <source>
        <strain evidence="2">NY0173</strain>
    </source>
</reference>
<accession>A0A391NYU4</accession>
<comment type="caution">
    <text evidence="2">The sequence shown here is derived from an EMBL/GenBank/DDBJ whole genome shotgun (WGS) entry which is preliminary data.</text>
</comment>
<proteinExistence type="predicted"/>
<evidence type="ECO:0000256" key="1">
    <source>
        <dbReference type="SAM" id="MobiDB-lite"/>
    </source>
</evidence>
<name>A0A391NYU4_9EUKA</name>
<dbReference type="EMBL" id="BDIP01003922">
    <property type="protein sequence ID" value="GCA63533.1"/>
    <property type="molecule type" value="Genomic_DNA"/>
</dbReference>
<evidence type="ECO:0000313" key="2">
    <source>
        <dbReference type="EMBL" id="GCA63533.1"/>
    </source>
</evidence>